<dbReference type="EMBL" id="AQHR01000050">
    <property type="protein sequence ID" value="EON77595.1"/>
    <property type="molecule type" value="Genomic_DNA"/>
</dbReference>
<keyword evidence="2" id="KW-1185">Reference proteome</keyword>
<dbReference type="AlphaFoldDB" id="R7ZU04"/>
<evidence type="ECO:0000313" key="1">
    <source>
        <dbReference type="EMBL" id="EON77595.1"/>
    </source>
</evidence>
<sequence length="187" mass="21778">MWVCCFLAVGAEPLDNDDEKVAITPKRTLEWKDFKTVKVIQGKTSINALCLSTCDIEILKVIPKGNHVMLDVKAIVKHQNDLSLVTESFLSSNDSDTKSQVLHHENGHFLIAQIIGYRIVKEAQDYQFHPTNYKSQLNQIINRHFRSWKQMDQLYDLETTKPRNPSMQKKWDDYFKKELEKLKSAIR</sequence>
<evidence type="ECO:0000313" key="2">
    <source>
        <dbReference type="Proteomes" id="UP000013909"/>
    </source>
</evidence>
<dbReference type="STRING" id="1232681.ADIS_1814"/>
<reference evidence="1 2" key="1">
    <citation type="submission" date="2013-02" db="EMBL/GenBank/DDBJ databases">
        <title>A novel strain isolated from Lonar lake, Maharashtra, India.</title>
        <authorList>
            <person name="Singh A."/>
        </authorList>
    </citation>
    <scope>NUCLEOTIDE SEQUENCE [LARGE SCALE GENOMIC DNA]</scope>
    <source>
        <strain evidence="1 2">AK24</strain>
    </source>
</reference>
<evidence type="ECO:0008006" key="3">
    <source>
        <dbReference type="Google" id="ProtNLM"/>
    </source>
</evidence>
<dbReference type="Proteomes" id="UP000013909">
    <property type="component" value="Unassembled WGS sequence"/>
</dbReference>
<comment type="caution">
    <text evidence="1">The sequence shown here is derived from an EMBL/GenBank/DDBJ whole genome shotgun (WGS) entry which is preliminary data.</text>
</comment>
<organism evidence="1 2">
    <name type="scientific">Lunatimonas lonarensis</name>
    <dbReference type="NCBI Taxonomy" id="1232681"/>
    <lineage>
        <taxon>Bacteria</taxon>
        <taxon>Pseudomonadati</taxon>
        <taxon>Bacteroidota</taxon>
        <taxon>Cytophagia</taxon>
        <taxon>Cytophagales</taxon>
        <taxon>Cyclobacteriaceae</taxon>
    </lineage>
</organism>
<name>R7ZU04_9BACT</name>
<accession>R7ZU04</accession>
<proteinExistence type="predicted"/>
<protein>
    <recommendedName>
        <fullName evidence="3">DUF922 domain-containing protein</fullName>
    </recommendedName>
</protein>
<gene>
    <name evidence="1" type="ORF">ADIS_1814</name>
</gene>